<dbReference type="SUPFAM" id="SSF47336">
    <property type="entry name" value="ACP-like"/>
    <property type="match status" value="1"/>
</dbReference>
<gene>
    <name evidence="3" type="ORF">DN745_05600</name>
</gene>
<dbReference type="Gene3D" id="1.10.1200.10">
    <property type="entry name" value="ACP-like"/>
    <property type="match status" value="1"/>
</dbReference>
<dbReference type="SUPFAM" id="SSF56801">
    <property type="entry name" value="Acetyl-CoA synthetase-like"/>
    <property type="match status" value="1"/>
</dbReference>
<dbReference type="InterPro" id="IPR006162">
    <property type="entry name" value="Ppantetheine_attach_site"/>
</dbReference>
<keyword evidence="1" id="KW-0596">Phosphopantetheine</keyword>
<dbReference type="Gene3D" id="3.30.1050.10">
    <property type="entry name" value="SCP2 sterol-binding domain"/>
    <property type="match status" value="1"/>
</dbReference>
<proteinExistence type="predicted"/>
<dbReference type="PROSITE" id="PS00455">
    <property type="entry name" value="AMP_BINDING"/>
    <property type="match status" value="1"/>
</dbReference>
<dbReference type="PROSITE" id="PS00012">
    <property type="entry name" value="PHOSPHOPANTETHEINE"/>
    <property type="match status" value="1"/>
</dbReference>
<dbReference type="Pfam" id="PF07993">
    <property type="entry name" value="NAD_binding_4"/>
    <property type="match status" value="1"/>
</dbReference>
<evidence type="ECO:0000256" key="1">
    <source>
        <dbReference type="ARBA" id="ARBA00022450"/>
    </source>
</evidence>
<dbReference type="InterPro" id="IPR002123">
    <property type="entry name" value="Plipid/glycerol_acylTrfase"/>
</dbReference>
<dbReference type="InterPro" id="IPR036291">
    <property type="entry name" value="NAD(P)-bd_dom_sf"/>
</dbReference>
<dbReference type="PANTHER" id="PTHR43767:SF1">
    <property type="entry name" value="NONRIBOSOMAL PEPTIDE SYNTHASE PES1 (EUROFUNG)-RELATED"/>
    <property type="match status" value="1"/>
</dbReference>
<dbReference type="SMART" id="SM00563">
    <property type="entry name" value="PlsC"/>
    <property type="match status" value="1"/>
</dbReference>
<dbReference type="KEGG" id="bsed:DN745_05600"/>
<evidence type="ECO:0000313" key="4">
    <source>
        <dbReference type="Proteomes" id="UP000249799"/>
    </source>
</evidence>
<dbReference type="Proteomes" id="UP000249799">
    <property type="component" value="Chromosome"/>
</dbReference>
<dbReference type="Gene3D" id="3.40.50.12780">
    <property type="entry name" value="N-terminal domain of ligase-like"/>
    <property type="match status" value="1"/>
</dbReference>
<dbReference type="PANTHER" id="PTHR43767">
    <property type="entry name" value="LONG-CHAIN-FATTY-ACID--COA LIGASE"/>
    <property type="match status" value="1"/>
</dbReference>
<dbReference type="InterPro" id="IPR020845">
    <property type="entry name" value="AMP-binding_CS"/>
</dbReference>
<dbReference type="InterPro" id="IPR036736">
    <property type="entry name" value="ACP-like_sf"/>
</dbReference>
<dbReference type="Pfam" id="PF01553">
    <property type="entry name" value="Acyltransferase"/>
    <property type="match status" value="1"/>
</dbReference>
<organism evidence="3 4">
    <name type="scientific">Bradymonas sediminis</name>
    <dbReference type="NCBI Taxonomy" id="1548548"/>
    <lineage>
        <taxon>Bacteria</taxon>
        <taxon>Deltaproteobacteria</taxon>
        <taxon>Bradymonadales</taxon>
        <taxon>Bradymonadaceae</taxon>
        <taxon>Bradymonas</taxon>
    </lineage>
</organism>
<name>A0A2Z4FJ22_9DELT</name>
<protein>
    <submittedName>
        <fullName evidence="3">AMP-dependent synthetase</fullName>
    </submittedName>
</protein>
<dbReference type="InterPro" id="IPR009081">
    <property type="entry name" value="PP-bd_ACP"/>
</dbReference>
<dbReference type="SUPFAM" id="SSF69593">
    <property type="entry name" value="Glycerol-3-phosphate (1)-acyltransferase"/>
    <property type="match status" value="1"/>
</dbReference>
<dbReference type="Pfam" id="PF00550">
    <property type="entry name" value="PP-binding"/>
    <property type="match status" value="1"/>
</dbReference>
<dbReference type="Gene3D" id="3.40.50.720">
    <property type="entry name" value="NAD(P)-binding Rossmann-like Domain"/>
    <property type="match status" value="1"/>
</dbReference>
<dbReference type="InterPro" id="IPR042099">
    <property type="entry name" value="ANL_N_sf"/>
</dbReference>
<dbReference type="InterPro" id="IPR000873">
    <property type="entry name" value="AMP-dep_synth/lig_dom"/>
</dbReference>
<dbReference type="InterPro" id="IPR036527">
    <property type="entry name" value="SCP2_sterol-bd_dom_sf"/>
</dbReference>
<accession>A0A2Z4FJ22</accession>
<keyword evidence="4" id="KW-1185">Reference proteome</keyword>
<dbReference type="InterPro" id="IPR050237">
    <property type="entry name" value="ATP-dep_AMP-bd_enzyme"/>
</dbReference>
<dbReference type="OrthoDB" id="9799237at2"/>
<dbReference type="InterPro" id="IPR045851">
    <property type="entry name" value="AMP-bd_C_sf"/>
</dbReference>
<dbReference type="GO" id="GO:0016746">
    <property type="term" value="F:acyltransferase activity"/>
    <property type="evidence" value="ECO:0007669"/>
    <property type="project" value="InterPro"/>
</dbReference>
<dbReference type="CDD" id="cd07989">
    <property type="entry name" value="LPLAT_AGPAT-like"/>
    <property type="match status" value="1"/>
</dbReference>
<evidence type="ECO:0000256" key="2">
    <source>
        <dbReference type="ARBA" id="ARBA00022553"/>
    </source>
</evidence>
<dbReference type="GO" id="GO:0016878">
    <property type="term" value="F:acid-thiol ligase activity"/>
    <property type="evidence" value="ECO:0007669"/>
    <property type="project" value="UniProtKB-ARBA"/>
</dbReference>
<dbReference type="Pfam" id="PF00501">
    <property type="entry name" value="AMP-binding"/>
    <property type="match status" value="1"/>
</dbReference>
<dbReference type="SUPFAM" id="SSF51735">
    <property type="entry name" value="NAD(P)-binding Rossmann-fold domains"/>
    <property type="match status" value="1"/>
</dbReference>
<sequence length="1619" mass="178329">MSNEQDTQHVNHSMSNGQILNGQDLNGQAAASIATAPTDVEWSVSETLSGRKILLSGVTGFLGKAFLSMLLRYHPDIDQVYVLIRARKTMSAEERFFQQVVNNSVMDPLREIYEDGYIDFMSEKCTPLAGDITEEFLGLGEPVARELSANLDVFVNSAGLTNFNPNLESALRINTLSQFNMLNFLDLGGRKASYMHVSTCFVAGNRSGKIPEIMPGPTVYPNYDELEVPYDHAREIEDCRSMIEHAKQLANDQEHQVEFAHQAREVLRKKNIDPNHPVQLQKEVEKIRDRWLTKRLSNEGRQRASFWGWPNIYTYTKSMGERVLASVKDEYNLTIFRPAIIESALEYPSVGWNEGVNTSAPLAFLMSKGHRYVPTQRGINLDVIPVDFCAGSMIAACAALLHKRQADVYHSGSGHLNPASVERIVELTNLGLRKLNGTKKMPAWKKLALNSMDSVPVGTKQFNRSSAPGIKRAVGGIRGLLKKVPTKHLGGLGQTIKAVDKGLKTAETMTGLTEMVFEMMIPFTHDNAFHFQTESIPKMVAGLPASEQRRYGSPVEDLDWRHYWMDVHIPGLAKHSFPELEDKFKPRKTKHYTYDDLLELFDSSTENFAGRVALQHHVGDGITERYTYRDLKLGAERAAAYLKDCGIGQHAPVLIASENRPQWGISYFGILKAGGVAVPVDADSTPEQLANLLQSCGAQAIILSESVRERVAEELVELLAAQNFSTRFIGFDELFGAPLLELAADGGEPMNALTAQNSEIARAAAEGQPLASLIYTSGTTGTPKGVMLTHQNFTNLLSGLNSTFSIDERDGFLSVLPLHHTFEFACGFLLPISRGAAITYIDELSGEEINSALAATPVTALIGVPALWQLLHRRVRQRIDDAPDSVTWALDFLLDINKTLRDRFNVNIGTAAFGAVHKAFGGRLRYLISGGAALPSDVLEAFHGMGFNLYEGYGLTEAAPVLTVNGPHEGLNPGSVGKPIQGIEVKIINENEAGIGEVVARAKSVMRGYLGREEETEQALQGGWLHTGDLGKLDERGRLTIVGRAKEVIVTAGGKNVYPDELEELYGGCDDIEELSVVGLPDSKGSERVACLVRPHIPTELDDDGNEVELEIDAHELSLIQGRIREHIRVQGSRMPAANRISVLRFTDEELPRTATRKIKRRDVIEILKTLKDSVAAQPEDSATTDATSQWSWLHSQIAHLADVDAEDIYEGTHFADELGFDSLMVAELASILGERDFVVSLENLAGVETVRDLQNLLASSGKMASDEDASEPKKSAKTVEEFPVPPALSTIGKQVLHLSQKKAYDDFFNVDVFGRANLPLHNPNIIVVANHSSHLDMGLIKYALGEFGRDIRALAAEDYFFDNPVRKTYFNNFTNLIPVARSGSLEGSLVHAEEALTQGEMVLIFPEGTRSMDGKLKPFRSGMGYLAATKCVDILPIYLAGTHRALPKGSTLPSLASRKLKVYIGQPISAHQLRKETADMSNLERYEYISKKAHDAVAKMRDAANTRRGEDSEDLAPLFSELSEKFAPNRLTEEVSFYFSLGNADKLKWNIVVDAERCHIGQGKPAGGKADCVMKTSPDIFKKIVTESYIPSMDEFMSGKVKTNAPQLLAQFQAAFAL</sequence>
<dbReference type="EMBL" id="CP030032">
    <property type="protein sequence ID" value="AWV88840.1"/>
    <property type="molecule type" value="Genomic_DNA"/>
</dbReference>
<dbReference type="Gene3D" id="3.30.300.30">
    <property type="match status" value="1"/>
</dbReference>
<evidence type="ECO:0000313" key="3">
    <source>
        <dbReference type="EMBL" id="AWV88840.1"/>
    </source>
</evidence>
<reference evidence="3 4" key="1">
    <citation type="submission" date="2018-06" db="EMBL/GenBank/DDBJ databases">
        <title>Lujinxingia sediminis gen. nov. sp. nov., a new facultative anaerobic member of the class Deltaproteobacteria, and proposal of Lujinxingaceae fam. nov.</title>
        <authorList>
            <person name="Guo L.-Y."/>
            <person name="Li C.-M."/>
            <person name="Wang S."/>
            <person name="Du Z.-J."/>
        </authorList>
    </citation>
    <scope>NUCLEOTIDE SEQUENCE [LARGE SCALE GENOMIC DNA]</scope>
    <source>
        <strain evidence="3 4">FA350</strain>
    </source>
</reference>
<keyword evidence="2" id="KW-0597">Phosphoprotein</keyword>
<dbReference type="InterPro" id="IPR013120">
    <property type="entry name" value="FAR_NAD-bd"/>
</dbReference>